<dbReference type="Gene3D" id="3.40.50.12780">
    <property type="entry name" value="N-terminal domain of ligase-like"/>
    <property type="match status" value="1"/>
</dbReference>
<dbReference type="InterPro" id="IPR000873">
    <property type="entry name" value="AMP-dep_synth/lig_dom"/>
</dbReference>
<dbReference type="PANTHER" id="PTHR24096:SF149">
    <property type="entry name" value="AMP-BINDING DOMAIN-CONTAINING PROTEIN-RELATED"/>
    <property type="match status" value="1"/>
</dbReference>
<dbReference type="RefSeq" id="XP_015661296.1">
    <property type="nucleotide sequence ID" value="XM_015799694.1"/>
</dbReference>
<dbReference type="Proteomes" id="UP000037923">
    <property type="component" value="Unassembled WGS sequence"/>
</dbReference>
<keyword evidence="2 5" id="KW-0436">Ligase</keyword>
<dbReference type="EMBL" id="LGTL01000004">
    <property type="protein sequence ID" value="KPA82857.1"/>
    <property type="molecule type" value="Genomic_DNA"/>
</dbReference>
<evidence type="ECO:0000259" key="3">
    <source>
        <dbReference type="Pfam" id="PF00501"/>
    </source>
</evidence>
<feature type="domain" description="AMP-binding enzyme C-terminal" evidence="4">
    <location>
        <begin position="533"/>
        <end position="615"/>
    </location>
</feature>
<proteinExistence type="inferred from homology"/>
<dbReference type="InterPro" id="IPR025110">
    <property type="entry name" value="AMP-bd_C"/>
</dbReference>
<comment type="similarity">
    <text evidence="1">Belongs to the ATP-dependent AMP-binding enzyme family.</text>
</comment>
<accession>A0A0M9G5Q6</accession>
<evidence type="ECO:0000259" key="4">
    <source>
        <dbReference type="Pfam" id="PF13193"/>
    </source>
</evidence>
<dbReference type="InterPro" id="IPR042099">
    <property type="entry name" value="ANL_N_sf"/>
</dbReference>
<evidence type="ECO:0000256" key="2">
    <source>
        <dbReference type="ARBA" id="ARBA00022598"/>
    </source>
</evidence>
<protein>
    <submittedName>
        <fullName evidence="5">4-coumarate:coa ligase-like protein</fullName>
    </submittedName>
</protein>
<dbReference type="CDD" id="cd05911">
    <property type="entry name" value="Firefly_Luc_like"/>
    <property type="match status" value="1"/>
</dbReference>
<gene>
    <name evidence="5" type="ORF">ABB37_02626</name>
</gene>
<dbReference type="Gene3D" id="3.30.300.30">
    <property type="match status" value="1"/>
</dbReference>
<dbReference type="GO" id="GO:0016405">
    <property type="term" value="F:CoA-ligase activity"/>
    <property type="evidence" value="ECO:0007669"/>
    <property type="project" value="TreeGrafter"/>
</dbReference>
<feature type="domain" description="AMP-dependent synthetase/ligase" evidence="3">
    <location>
        <begin position="110"/>
        <end position="482"/>
    </location>
</feature>
<organism evidence="5 6">
    <name type="scientific">Leptomonas pyrrhocoris</name>
    <name type="common">Firebug parasite</name>
    <dbReference type="NCBI Taxonomy" id="157538"/>
    <lineage>
        <taxon>Eukaryota</taxon>
        <taxon>Discoba</taxon>
        <taxon>Euglenozoa</taxon>
        <taxon>Kinetoplastea</taxon>
        <taxon>Metakinetoplastina</taxon>
        <taxon>Trypanosomatida</taxon>
        <taxon>Trypanosomatidae</taxon>
        <taxon>Leishmaniinae</taxon>
        <taxon>Leptomonas</taxon>
    </lineage>
</organism>
<dbReference type="GeneID" id="26902917"/>
<keyword evidence="6" id="KW-1185">Reference proteome</keyword>
<name>A0A0M9G5Q6_LEPPY</name>
<reference evidence="5 6" key="1">
    <citation type="submission" date="2015-07" db="EMBL/GenBank/DDBJ databases">
        <title>High-quality genome of monoxenous trypanosomatid Leptomonas pyrrhocoris.</title>
        <authorList>
            <person name="Flegontov P."/>
            <person name="Butenko A."/>
            <person name="Firsov S."/>
            <person name="Vlcek C."/>
            <person name="Logacheva M.D."/>
            <person name="Field M."/>
            <person name="Filatov D."/>
            <person name="Flegontova O."/>
            <person name="Gerasimov E."/>
            <person name="Jackson A.P."/>
            <person name="Kelly S."/>
            <person name="Opperdoes F."/>
            <person name="O'Reilly A."/>
            <person name="Votypka J."/>
            <person name="Yurchenko V."/>
            <person name="Lukes J."/>
        </authorList>
    </citation>
    <scope>NUCLEOTIDE SEQUENCE [LARGE SCALE GENOMIC DNA]</scope>
    <source>
        <strain evidence="5">H10</strain>
    </source>
</reference>
<dbReference type="Pfam" id="PF13193">
    <property type="entry name" value="AMP-binding_C"/>
    <property type="match status" value="1"/>
</dbReference>
<evidence type="ECO:0000313" key="5">
    <source>
        <dbReference type="EMBL" id="KPA82857.1"/>
    </source>
</evidence>
<dbReference type="InterPro" id="IPR045851">
    <property type="entry name" value="AMP-bd_C_sf"/>
</dbReference>
<comment type="caution">
    <text evidence="5">The sequence shown here is derived from an EMBL/GenBank/DDBJ whole genome shotgun (WGS) entry which is preliminary data.</text>
</comment>
<dbReference type="AlphaFoldDB" id="A0A0M9G5Q6"/>
<evidence type="ECO:0000256" key="1">
    <source>
        <dbReference type="ARBA" id="ARBA00006432"/>
    </source>
</evidence>
<dbReference type="Pfam" id="PF00501">
    <property type="entry name" value="AMP-binding"/>
    <property type="match status" value="1"/>
</dbReference>
<dbReference type="PANTHER" id="PTHR24096">
    <property type="entry name" value="LONG-CHAIN-FATTY-ACID--COA LIGASE"/>
    <property type="match status" value="1"/>
</dbReference>
<dbReference type="OrthoDB" id="10253869at2759"/>
<evidence type="ECO:0000313" key="6">
    <source>
        <dbReference type="Proteomes" id="UP000037923"/>
    </source>
</evidence>
<dbReference type="VEuPathDB" id="TriTrypDB:LpyrH10_04_1760"/>
<dbReference type="OMA" id="YMMRRFD"/>
<dbReference type="SUPFAM" id="SSF56801">
    <property type="entry name" value="Acetyl-CoA synthetase-like"/>
    <property type="match status" value="1"/>
</dbReference>
<sequence>MFRRNIFHTTALRRDAVLSNPHAAVLYSAILPRTFSAACSWLPLCTTKCGTLTQSIRCASSSAFSEAASTTTSTAPPAKDGKLKIYKSKLPSVLDSVNKETTLYDYLMKRMADADPNKPAVIQADNGKVMTYPQIIEASEHAAQALYEAGVRRGDVVCICALNTTFYGPLVYGALRLGAVVSMVNAVAAASTLAYHFKANNAKVVLGMHFFQRQLEEAVDLVLRETGQQVTILFPESFFRKTNIPRIPSDYDGLKGATFDDTVALPFSSGTMGLPKGVQLTNRSLIACTEQTCAAFGIGPDAVTITVLPLFHIFGFTTCLNCISAVGATQVVMSMYSVDEYAKMIEKHRATVNMVAPPILISLMKNKELVQQRDLTSLKSFVSASAPLGTEVVRMVEAMLPGTTVAQGYGLTEMSPTVTAPVKGKSSTPGSCGRIIGDTEIRIVKVDDSQQSGADKSAGVDVQAGEEGEIWVRGPQLMKGYLRDEDTAMCMQDGWFRTGDIGKILLNTEELMITDRLKELIKYKGFQVSPAGLEALLLSHPWVKDCIVFGVPDPRDVSFENPRALVVLQPDVPTKDAVRASDELYRFVMSRMPPHKRLHGGVRIVDEISRNAAGKLMRRQMRQEELAMMKASAAETKPE</sequence>